<comment type="caution">
    <text evidence="1">The sequence shown here is derived from an EMBL/GenBank/DDBJ whole genome shotgun (WGS) entry which is preliminary data.</text>
</comment>
<evidence type="ECO:0000313" key="2">
    <source>
        <dbReference type="Proteomes" id="UP000708208"/>
    </source>
</evidence>
<dbReference type="Proteomes" id="UP000708208">
    <property type="component" value="Unassembled WGS sequence"/>
</dbReference>
<dbReference type="AlphaFoldDB" id="A0A8J2LK34"/>
<feature type="non-terminal residue" evidence="1">
    <location>
        <position position="1"/>
    </location>
</feature>
<gene>
    <name evidence="1" type="ORF">AFUS01_LOCUS34733</name>
</gene>
<evidence type="ECO:0000313" key="1">
    <source>
        <dbReference type="EMBL" id="CAG7824584.1"/>
    </source>
</evidence>
<proteinExistence type="predicted"/>
<sequence>MESPLQSEFTRLWNLSHSRKEDIYPLRVAGHQFKLRATVDTGSMTSTIAGVTAEYLETHYPKCIRIEHHEARKYSTICKGQGGSYARSATIYFHLGEGSLSTFKFQFAILENMDSLMLLGKNFNDKFNILMDRKRKLVDYQGPD</sequence>
<protein>
    <submittedName>
        <fullName evidence="1">Uncharacterized protein</fullName>
    </submittedName>
</protein>
<name>A0A8J2LK34_9HEXA</name>
<accession>A0A8J2LK34</accession>
<feature type="non-terminal residue" evidence="1">
    <location>
        <position position="144"/>
    </location>
</feature>
<reference evidence="1" key="1">
    <citation type="submission" date="2021-06" db="EMBL/GenBank/DDBJ databases">
        <authorList>
            <person name="Hodson N. C."/>
            <person name="Mongue J. A."/>
            <person name="Jaron S. K."/>
        </authorList>
    </citation>
    <scope>NUCLEOTIDE SEQUENCE</scope>
</reference>
<organism evidence="1 2">
    <name type="scientific">Allacma fusca</name>
    <dbReference type="NCBI Taxonomy" id="39272"/>
    <lineage>
        <taxon>Eukaryota</taxon>
        <taxon>Metazoa</taxon>
        <taxon>Ecdysozoa</taxon>
        <taxon>Arthropoda</taxon>
        <taxon>Hexapoda</taxon>
        <taxon>Collembola</taxon>
        <taxon>Symphypleona</taxon>
        <taxon>Sminthuridae</taxon>
        <taxon>Allacma</taxon>
    </lineage>
</organism>
<keyword evidence="2" id="KW-1185">Reference proteome</keyword>
<dbReference type="EMBL" id="CAJVCH010533387">
    <property type="protein sequence ID" value="CAG7824584.1"/>
    <property type="molecule type" value="Genomic_DNA"/>
</dbReference>